<keyword evidence="1" id="KW-1133">Transmembrane helix</keyword>
<dbReference type="EMBL" id="CP001322">
    <property type="protein sequence ID" value="ACL04571.1"/>
    <property type="molecule type" value="Genomic_DNA"/>
</dbReference>
<name>B8FBC7_DESAL</name>
<evidence type="ECO:0000313" key="3">
    <source>
        <dbReference type="Proteomes" id="UP000000739"/>
    </source>
</evidence>
<gene>
    <name evidence="2" type="ordered locus">Dalk_2881</name>
</gene>
<dbReference type="HOGENOM" id="CLU_2069252_0_0_7"/>
<dbReference type="AlphaFoldDB" id="B8FBC7"/>
<dbReference type="Proteomes" id="UP000000739">
    <property type="component" value="Chromosome"/>
</dbReference>
<keyword evidence="1" id="KW-0812">Transmembrane</keyword>
<organism evidence="2 3">
    <name type="scientific">Desulfatibacillum aliphaticivorans</name>
    <dbReference type="NCBI Taxonomy" id="218208"/>
    <lineage>
        <taxon>Bacteria</taxon>
        <taxon>Pseudomonadati</taxon>
        <taxon>Thermodesulfobacteriota</taxon>
        <taxon>Desulfobacteria</taxon>
        <taxon>Desulfobacterales</taxon>
        <taxon>Desulfatibacillaceae</taxon>
        <taxon>Desulfatibacillum</taxon>
    </lineage>
</organism>
<protein>
    <submittedName>
        <fullName evidence="2">Uncharacterized protein</fullName>
    </submittedName>
</protein>
<evidence type="ECO:0000256" key="1">
    <source>
        <dbReference type="SAM" id="Phobius"/>
    </source>
</evidence>
<proteinExistence type="predicted"/>
<sequence length="145" mass="16500">MSLAFKTAMLTTEGTENTEFDYSVTSVCSVVHVFCFSYFSWFMFPMVHAFRIRSHVARGNAYLRLILLRTFPTGIGNKTDSLRAGENQNFIFQAPLWGLANQLNYCFFPSPPSVFRVFDFLTDVPESPTVKLLLFPIVPISLSSY</sequence>
<evidence type="ECO:0000313" key="2">
    <source>
        <dbReference type="EMBL" id="ACL04571.1"/>
    </source>
</evidence>
<dbReference type="KEGG" id="dal:Dalk_2881"/>
<reference evidence="2 3" key="1">
    <citation type="journal article" date="2012" name="Environ. Microbiol.">
        <title>The genome sequence of Desulfatibacillum alkenivorans AK-01: a blueprint for anaerobic alkane oxidation.</title>
        <authorList>
            <person name="Callaghan A.V."/>
            <person name="Morris B.E."/>
            <person name="Pereira I.A."/>
            <person name="McInerney M.J."/>
            <person name="Austin R.N."/>
            <person name="Groves J.T."/>
            <person name="Kukor J.J."/>
            <person name="Suflita J.M."/>
            <person name="Young L.Y."/>
            <person name="Zylstra G.J."/>
            <person name="Wawrik B."/>
        </authorList>
    </citation>
    <scope>NUCLEOTIDE SEQUENCE [LARGE SCALE GENOMIC DNA]</scope>
    <source>
        <strain evidence="2 3">AK-01</strain>
    </source>
</reference>
<keyword evidence="3" id="KW-1185">Reference proteome</keyword>
<feature type="transmembrane region" description="Helical" evidence="1">
    <location>
        <begin position="20"/>
        <end position="44"/>
    </location>
</feature>
<accession>B8FBC7</accession>
<keyword evidence="1" id="KW-0472">Membrane</keyword>